<dbReference type="RefSeq" id="WP_013281128.1">
    <property type="nucleotide sequence ID" value="NC_014387.1"/>
</dbReference>
<comment type="cofactor">
    <cofactor evidence="1">
        <name>Zn(2+)</name>
        <dbReference type="ChEBI" id="CHEBI:29105"/>
    </cofactor>
</comment>
<comment type="similarity">
    <text evidence="2">Belongs to the metallo-dependent hydrolases superfamily. Adenosine and AMP deaminases family.</text>
</comment>
<evidence type="ECO:0000256" key="3">
    <source>
        <dbReference type="ARBA" id="ARBA00012784"/>
    </source>
</evidence>
<dbReference type="PANTHER" id="PTHR11409:SF43">
    <property type="entry name" value="ADENOSINE DEAMINASE"/>
    <property type="match status" value="1"/>
</dbReference>
<dbReference type="Proteomes" id="UP000001299">
    <property type="component" value="Chromosome 1"/>
</dbReference>
<gene>
    <name evidence="8" type="primary">add</name>
    <name evidence="8" type="ordered locus">bpr_I1737</name>
</gene>
<dbReference type="EMBL" id="CP001810">
    <property type="protein sequence ID" value="ADL34474.1"/>
    <property type="molecule type" value="Genomic_DNA"/>
</dbReference>
<dbReference type="InterPro" id="IPR032466">
    <property type="entry name" value="Metal_Hydrolase"/>
</dbReference>
<keyword evidence="4" id="KW-0479">Metal-binding</keyword>
<dbReference type="GO" id="GO:0046872">
    <property type="term" value="F:metal ion binding"/>
    <property type="evidence" value="ECO:0007669"/>
    <property type="project" value="UniProtKB-KW"/>
</dbReference>
<dbReference type="GO" id="GO:0006154">
    <property type="term" value="P:adenosine catabolic process"/>
    <property type="evidence" value="ECO:0007669"/>
    <property type="project" value="TreeGrafter"/>
</dbReference>
<keyword evidence="6" id="KW-0862">Zinc</keyword>
<evidence type="ECO:0000259" key="7">
    <source>
        <dbReference type="Pfam" id="PF00962"/>
    </source>
</evidence>
<dbReference type="Pfam" id="PF00962">
    <property type="entry name" value="A_deaminase"/>
    <property type="match status" value="1"/>
</dbReference>
<feature type="domain" description="Adenosine deaminase" evidence="7">
    <location>
        <begin position="314"/>
        <end position="566"/>
    </location>
</feature>
<dbReference type="GO" id="GO:0046103">
    <property type="term" value="P:inosine biosynthetic process"/>
    <property type="evidence" value="ECO:0007669"/>
    <property type="project" value="TreeGrafter"/>
</dbReference>
<name>E0RXP7_BUTPB</name>
<evidence type="ECO:0000313" key="9">
    <source>
        <dbReference type="Proteomes" id="UP000001299"/>
    </source>
</evidence>
<proteinExistence type="inferred from homology"/>
<dbReference type="AlphaFoldDB" id="E0RXP7"/>
<dbReference type="Gene3D" id="3.20.20.140">
    <property type="entry name" value="Metal-dependent hydrolases"/>
    <property type="match status" value="1"/>
</dbReference>
<evidence type="ECO:0000313" key="8">
    <source>
        <dbReference type="EMBL" id="ADL34474.1"/>
    </source>
</evidence>
<evidence type="ECO:0000256" key="1">
    <source>
        <dbReference type="ARBA" id="ARBA00001947"/>
    </source>
</evidence>
<dbReference type="KEGG" id="bpb:bpr_I1737"/>
<dbReference type="HOGENOM" id="CLU_018763_0_0_9"/>
<dbReference type="EC" id="3.5.4.4" evidence="3"/>
<dbReference type="STRING" id="515622.bpr_I1737"/>
<dbReference type="GO" id="GO:0005829">
    <property type="term" value="C:cytosol"/>
    <property type="evidence" value="ECO:0007669"/>
    <property type="project" value="TreeGrafter"/>
</dbReference>
<protein>
    <recommendedName>
        <fullName evidence="3">adenosine deaminase</fullName>
        <ecNumber evidence="3">3.5.4.4</ecNumber>
    </recommendedName>
</protein>
<keyword evidence="5 8" id="KW-0378">Hydrolase</keyword>
<evidence type="ECO:0000256" key="2">
    <source>
        <dbReference type="ARBA" id="ARBA00006676"/>
    </source>
</evidence>
<dbReference type="InterPro" id="IPR001365">
    <property type="entry name" value="A_deaminase_dom"/>
</dbReference>
<dbReference type="eggNOG" id="COG1816">
    <property type="taxonomic scope" value="Bacteria"/>
</dbReference>
<evidence type="ECO:0000256" key="6">
    <source>
        <dbReference type="ARBA" id="ARBA00022833"/>
    </source>
</evidence>
<keyword evidence="9" id="KW-1185">Reference proteome</keyword>
<accession>E0RXP7</accession>
<dbReference type="SUPFAM" id="SSF51556">
    <property type="entry name" value="Metallo-dependent hydrolases"/>
    <property type="match status" value="1"/>
</dbReference>
<dbReference type="GO" id="GO:0004000">
    <property type="term" value="F:adenosine deaminase activity"/>
    <property type="evidence" value="ECO:0007669"/>
    <property type="project" value="UniProtKB-ARBA"/>
</dbReference>
<dbReference type="GO" id="GO:0043103">
    <property type="term" value="P:hypoxanthine salvage"/>
    <property type="evidence" value="ECO:0007669"/>
    <property type="project" value="TreeGrafter"/>
</dbReference>
<organism evidence="8 9">
    <name type="scientific">Butyrivibrio proteoclasticus (strain ATCC 51982 / DSM 14932 / B316)</name>
    <name type="common">Clostridium proteoclasticum</name>
    <dbReference type="NCBI Taxonomy" id="515622"/>
    <lineage>
        <taxon>Bacteria</taxon>
        <taxon>Bacillati</taxon>
        <taxon>Bacillota</taxon>
        <taxon>Clostridia</taxon>
        <taxon>Lachnospirales</taxon>
        <taxon>Lachnospiraceae</taxon>
        <taxon>Butyrivibrio</taxon>
    </lineage>
</organism>
<sequence>MTYFTFFFLDNEKDIVVNLYKDLDKLFYVLATPNHHSGNLISNLARTCNLPLSQDENGKFVIKGEVPCYINADCEEIYLFKLGDIEVATIYPDGRVKTKALVPAIAKTLMSQTKDYQLDLSKTLFRTYIPKELKFRADLHTHMNGNLPADVLIALGIYHQIRYPLYYVKKLELELTNAQWEKVNAQREKVARQFVTSELKGKYLDRKINDNTFINFADLILNNLDNAELNIVKIRGSLGIIRDGQAVFTNLEKVYLYRYVFAKGKESEEKIPLHNVSQIPDKDVHKALVQMLKDKENPDYANNTIFQDKLLWIARNYKKQGVEYAEISDTTLVKKYESIEMLRQVHEVMPKIYMETGVMIRFLAAMRRIPLTIIKDAVTPENYLEQNLEVLKATSLDPYVAGCDFVGEEINDIIVLKPVFKELAKIAARDPSFVIRVHAGENDSLRDNIAHSIKCVKDSLAKGQTMPRMRLGHGLYTYSLKSQKGREVLRQLKENNVVLEFQITSNVRLNNLNSLDKHPLKEYLRHGIKCVEGTDGAALYGTTSLDEQLSLEKLLNLSEEELRLMKETESSIIEKSRQAYSDKKAAFARLLKGRDMESVLLEKMQKVKISSTGKKSDLRLDANTELKEQISEITWDRFPIILMGGSFNTENRATRMTDAAIRQLDSFLEYLNPEEVCFVIGHKLGGYEKYLIDHNTRNFRIYAVVPALMNEKEIEKLQKAGVIIRVSTEAEGMGIYKSFNYEIFERRPSMVVAFDGNSAGVNLIQEARNGKGKSAIFVWSHCKVLRQKAQSLHGYVYLFDEENTLIDVIKKVQKNLESLKETASEKI</sequence>
<reference evidence="8 9" key="1">
    <citation type="journal article" date="2010" name="PLoS ONE">
        <title>The glycobiome of the rumen bacterium Butyrivibrio proteoclasticus B316(T) highlights adaptation to a polysaccharide-rich environment.</title>
        <authorList>
            <person name="Kelly W.J."/>
            <person name="Leahy S.C."/>
            <person name="Altermann E."/>
            <person name="Yeoman C.J."/>
            <person name="Dunne J.C."/>
            <person name="Kong Z."/>
            <person name="Pacheco D.M."/>
            <person name="Li D."/>
            <person name="Noel S.J."/>
            <person name="Moon C.D."/>
            <person name="Cookson A.L."/>
            <person name="Attwood G.T."/>
        </authorList>
    </citation>
    <scope>NUCLEOTIDE SEQUENCE [LARGE SCALE GENOMIC DNA]</scope>
    <source>
        <strain evidence="9">ATCC 51982 / DSM 14932 / B316</strain>
    </source>
</reference>
<evidence type="ECO:0000256" key="4">
    <source>
        <dbReference type="ARBA" id="ARBA00022723"/>
    </source>
</evidence>
<dbReference type="PANTHER" id="PTHR11409">
    <property type="entry name" value="ADENOSINE DEAMINASE"/>
    <property type="match status" value="1"/>
</dbReference>
<dbReference type="InterPro" id="IPR006330">
    <property type="entry name" value="Ado/ade_deaminase"/>
</dbReference>
<evidence type="ECO:0000256" key="5">
    <source>
        <dbReference type="ARBA" id="ARBA00022801"/>
    </source>
</evidence>